<proteinExistence type="predicted"/>
<sequence>MQGVALKEKQLEVRLAENQLEIEQTLSLRYDVFNRELGEGLPESAATCKDRDEYDFYCDHLIVVDRASEDRIVGTYRLLRGSVARANIGFYSDNEFDLSRIYDLKDETAEIGRSCVHPDYRDGSVIGLLWTGLGWYIKKHDIRYLMGCGSVHDTTVETANEAFAFFREKNHLVDADLRVTPRNSHRMEGFNPLHQPENLKAAMWKIPPLLHGYTKVGAKIGGEPALDAVFGTTDFFIFFDSKKISDRYEKHYLKD</sequence>
<evidence type="ECO:0000313" key="7">
    <source>
        <dbReference type="Proteomes" id="UP000460298"/>
    </source>
</evidence>
<dbReference type="SUPFAM" id="SSF55729">
    <property type="entry name" value="Acyl-CoA N-acyltransferases (Nat)"/>
    <property type="match status" value="1"/>
</dbReference>
<accession>A0A833H0J7</accession>
<keyword evidence="5" id="KW-0012">Acyltransferase</keyword>
<dbReference type="GO" id="GO:0006629">
    <property type="term" value="P:lipid metabolic process"/>
    <property type="evidence" value="ECO:0007669"/>
    <property type="project" value="UniProtKB-KW"/>
</dbReference>
<keyword evidence="2" id="KW-0444">Lipid biosynthesis</keyword>
<dbReference type="Gene3D" id="3.40.630.30">
    <property type="match status" value="1"/>
</dbReference>
<dbReference type="Proteomes" id="UP000460298">
    <property type="component" value="Unassembled WGS sequence"/>
</dbReference>
<dbReference type="AlphaFoldDB" id="A0A833H0J7"/>
<dbReference type="EMBL" id="WBUI01000012">
    <property type="protein sequence ID" value="KAB2931798.1"/>
    <property type="molecule type" value="Genomic_DNA"/>
</dbReference>
<evidence type="ECO:0000256" key="1">
    <source>
        <dbReference type="ARBA" id="ARBA00005189"/>
    </source>
</evidence>
<keyword evidence="3 6" id="KW-0808">Transferase</keyword>
<reference evidence="6 7" key="1">
    <citation type="submission" date="2019-10" db="EMBL/GenBank/DDBJ databases">
        <title>Extracellular Electron Transfer in a Candidatus Methanoperedens spp. Enrichment Culture.</title>
        <authorList>
            <person name="Berger S."/>
            <person name="Rangel Shaw D."/>
            <person name="Berben T."/>
            <person name="In 'T Zandt M."/>
            <person name="Frank J."/>
            <person name="Reimann J."/>
            <person name="Jetten M.S.M."/>
            <person name="Welte C.U."/>
        </authorList>
    </citation>
    <scope>NUCLEOTIDE SEQUENCE [LARGE SCALE GENOMIC DNA]</scope>
    <source>
        <strain evidence="6">SB12</strain>
    </source>
</reference>
<dbReference type="GO" id="GO:0016746">
    <property type="term" value="F:acyltransferase activity"/>
    <property type="evidence" value="ECO:0007669"/>
    <property type="project" value="UniProtKB-KW"/>
</dbReference>
<dbReference type="InterPro" id="IPR016181">
    <property type="entry name" value="Acyl_CoA_acyltransferase"/>
</dbReference>
<dbReference type="PANTHER" id="PTHR37323">
    <property type="entry name" value="GCN5-RELATED N-ACETYLTRANSFERASE"/>
    <property type="match status" value="1"/>
</dbReference>
<evidence type="ECO:0000256" key="5">
    <source>
        <dbReference type="ARBA" id="ARBA00023315"/>
    </source>
</evidence>
<evidence type="ECO:0000256" key="4">
    <source>
        <dbReference type="ARBA" id="ARBA00023098"/>
    </source>
</evidence>
<keyword evidence="4" id="KW-0443">Lipid metabolism</keyword>
<dbReference type="PANTHER" id="PTHR37323:SF1">
    <property type="entry name" value="L-ORNITHINE N(ALPHA)-ACYLTRANSFERASE"/>
    <property type="match status" value="1"/>
</dbReference>
<dbReference type="InterPro" id="IPR052351">
    <property type="entry name" value="Ornithine_N-alpha-AT"/>
</dbReference>
<comment type="pathway">
    <text evidence="1">Lipid metabolism.</text>
</comment>
<name>A0A833H0J7_9LEPT</name>
<dbReference type="OrthoDB" id="1113830at2"/>
<evidence type="ECO:0000256" key="3">
    <source>
        <dbReference type="ARBA" id="ARBA00022679"/>
    </source>
</evidence>
<protein>
    <submittedName>
        <fullName evidence="6">GNAT family N-acetyltransferase</fullName>
    </submittedName>
</protein>
<dbReference type="RefSeq" id="WP_002775236.1">
    <property type="nucleotide sequence ID" value="NZ_JQDG01000031.1"/>
</dbReference>
<organism evidence="6 7">
    <name type="scientific">Leptonema illini</name>
    <dbReference type="NCBI Taxonomy" id="183"/>
    <lineage>
        <taxon>Bacteria</taxon>
        <taxon>Pseudomonadati</taxon>
        <taxon>Spirochaetota</taxon>
        <taxon>Spirochaetia</taxon>
        <taxon>Leptospirales</taxon>
        <taxon>Leptospiraceae</taxon>
        <taxon>Leptonema</taxon>
    </lineage>
</organism>
<dbReference type="Pfam" id="PF13444">
    <property type="entry name" value="Acetyltransf_5"/>
    <property type="match status" value="1"/>
</dbReference>
<gene>
    <name evidence="6" type="ORF">F9K24_12770</name>
</gene>
<evidence type="ECO:0000313" key="6">
    <source>
        <dbReference type="EMBL" id="KAB2931798.1"/>
    </source>
</evidence>
<comment type="caution">
    <text evidence="6">The sequence shown here is derived from an EMBL/GenBank/DDBJ whole genome shotgun (WGS) entry which is preliminary data.</text>
</comment>
<evidence type="ECO:0000256" key="2">
    <source>
        <dbReference type="ARBA" id="ARBA00022516"/>
    </source>
</evidence>